<feature type="compositionally biased region" description="Pro residues" evidence="1">
    <location>
        <begin position="1"/>
        <end position="11"/>
    </location>
</feature>
<dbReference type="Ensembl" id="ENSSSCT00015030519.1">
    <property type="protein sequence ID" value="ENSSSCP00015012082.1"/>
    <property type="gene ID" value="ENSSSCG00015023033.1"/>
</dbReference>
<dbReference type="AlphaFoldDB" id="A0A8D0N2J3"/>
<organism evidence="2 3">
    <name type="scientific">Sus scrofa</name>
    <name type="common">Pig</name>
    <dbReference type="NCBI Taxonomy" id="9823"/>
    <lineage>
        <taxon>Eukaryota</taxon>
        <taxon>Metazoa</taxon>
        <taxon>Chordata</taxon>
        <taxon>Craniata</taxon>
        <taxon>Vertebrata</taxon>
        <taxon>Euteleostomi</taxon>
        <taxon>Mammalia</taxon>
        <taxon>Eutheria</taxon>
        <taxon>Laurasiatheria</taxon>
        <taxon>Artiodactyla</taxon>
        <taxon>Suina</taxon>
        <taxon>Suidae</taxon>
        <taxon>Sus</taxon>
    </lineage>
</organism>
<name>A0A8D0N2J3_PIG</name>
<evidence type="ECO:0000313" key="3">
    <source>
        <dbReference type="Proteomes" id="UP000694726"/>
    </source>
</evidence>
<reference evidence="2" key="1">
    <citation type="submission" date="2025-08" db="UniProtKB">
        <authorList>
            <consortium name="Ensembl"/>
        </authorList>
    </citation>
    <scope>IDENTIFICATION</scope>
</reference>
<protein>
    <submittedName>
        <fullName evidence="2">Uncharacterized protein</fullName>
    </submittedName>
</protein>
<dbReference type="Proteomes" id="UP000694726">
    <property type="component" value="Unplaced"/>
</dbReference>
<accession>A0A8D0N2J3</accession>
<proteinExistence type="predicted"/>
<evidence type="ECO:0000256" key="1">
    <source>
        <dbReference type="SAM" id="MobiDB-lite"/>
    </source>
</evidence>
<evidence type="ECO:0000313" key="2">
    <source>
        <dbReference type="Ensembl" id="ENSSSCP00015012082.1"/>
    </source>
</evidence>
<feature type="region of interest" description="Disordered" evidence="1">
    <location>
        <begin position="1"/>
        <end position="22"/>
    </location>
</feature>
<sequence length="62" mass="6813">MTPPQQPPPLKSEPRALGPSAPSYSSFGEWAWRGGGGIAFFLKKLTFLGLHPWHVEILRLGV</sequence>